<feature type="compositionally biased region" description="Polar residues" evidence="1">
    <location>
        <begin position="559"/>
        <end position="574"/>
    </location>
</feature>
<feature type="region of interest" description="Disordered" evidence="1">
    <location>
        <begin position="1645"/>
        <end position="1807"/>
    </location>
</feature>
<feature type="region of interest" description="Disordered" evidence="1">
    <location>
        <begin position="1"/>
        <end position="210"/>
    </location>
</feature>
<dbReference type="STRING" id="401625.A0A0P1BPQ0"/>
<protein>
    <submittedName>
        <fullName evidence="2">Uncharacterized protein family UPF0592</fullName>
    </submittedName>
</protein>
<proteinExistence type="predicted"/>
<feature type="compositionally biased region" description="Low complexity" evidence="1">
    <location>
        <begin position="663"/>
        <end position="674"/>
    </location>
</feature>
<feature type="compositionally biased region" description="Polar residues" evidence="1">
    <location>
        <begin position="767"/>
        <end position="785"/>
    </location>
</feature>
<dbReference type="PANTHER" id="PTHR37988">
    <property type="entry name" value="UPF0592 MEMBRANE PROTEIN C7D4.03C"/>
    <property type="match status" value="1"/>
</dbReference>
<feature type="compositionally biased region" description="Polar residues" evidence="1">
    <location>
        <begin position="264"/>
        <end position="281"/>
    </location>
</feature>
<feature type="compositionally biased region" description="Basic and acidic residues" evidence="1">
    <location>
        <begin position="252"/>
        <end position="262"/>
    </location>
</feature>
<feature type="region of interest" description="Disordered" evidence="1">
    <location>
        <begin position="857"/>
        <end position="879"/>
    </location>
</feature>
<feature type="compositionally biased region" description="Basic and acidic residues" evidence="1">
    <location>
        <begin position="579"/>
        <end position="592"/>
    </location>
</feature>
<feature type="region of interest" description="Disordered" evidence="1">
    <location>
        <begin position="916"/>
        <end position="987"/>
    </location>
</feature>
<feature type="compositionally biased region" description="Low complexity" evidence="1">
    <location>
        <begin position="131"/>
        <end position="150"/>
    </location>
</feature>
<evidence type="ECO:0000313" key="2">
    <source>
        <dbReference type="EMBL" id="CEH18400.1"/>
    </source>
</evidence>
<feature type="compositionally biased region" description="Basic and acidic residues" evidence="1">
    <location>
        <begin position="687"/>
        <end position="696"/>
    </location>
</feature>
<keyword evidence="3" id="KW-1185">Reference proteome</keyword>
<dbReference type="PANTHER" id="PTHR37988:SF1">
    <property type="entry name" value="UPF0592 MEMBRANE PROTEIN C7D4.03C"/>
    <property type="match status" value="1"/>
</dbReference>
<sequence>MSTGYSSSRGDYYDSGSGSRRLAETSAQPSFSGSSSSLPAALGLGAPSPQPQQSSYANSTGHWTRYGAEAEPNERGSAHDRLGSSSGYSTRGGITDVDSSSASNTHSTLTRLGSSDGHAGALEVNTDRRATSSSGIAGSAATGPSAPPRTFLVPVGATGARQKLNIMSASRRHRTSGAAERQHPSSNTKVDVSPTASALPRTASGPVMGAAQLDDLRRVANHPYRTASLASNDASNGSSFAAGRAGASNASLRERHSADRRPSVASSTGLSATHSQESSAEPPSPRWDAPSHSMYNHASEASSNSSFTDYGIRPRSRSGSMKDGLSSFLRTGRTPTPTQERNDTLFAARGRNGSVSSVVSDQFLMGKGPESTMMMGGQSMPGEKNRALGQSSSATSLQQRGSKAGHTQTSRGSESKAAYLLGLGSPAPEPVGSPNLGESGMSKFGKGTVRGLKNMFGSKPKDRAPSTAELSPPLQTNPPSRYEASTEPRMGLGFTPPRQTGNLSFRQYDQESPAMHYSGWAVQGRTQTDVSPTQDVRHPRENIPTQGNENGHRERRPSKPQSFASEGDQSSASTEAFDAEERSNDDVQHPTSEHAPTLELSLPVGGGLFGDSLGATGDSSSSPATSRRNASSNAGRSGSSGLIGSPLTASLPGSTNGVEAIPSSVGAARSASGRNRQNDDGDAAFDTSRDSIRSDRWSGIPPGLAPAAKLKADSADSSADHKSLPPTPMTSTPSTPPARPMDADRAASYASRSAETSRAYRMDASRGLSTVDDNPPETSFDTISVNDRRLSEAPSAAPSSKRGSVDQTLSARSSSVLSSSSPTPTSSRGPLLPPGPVSSNFQSPLLASLASVAVRSNTPTGSAQMETSSEQPKKPPVDAATFVPAGALTHTRHGVPVKSSAGAAAAAAARAELDAKRARAAQRNSSAMDDVTPRGSIDRSRMARTSPILTRSAQLPMTSPIQSRFSLASSATSPSVPDSTDSDGQVISFNSRDFDIEGDDGSLEDSSSMLPTSAWTEVDTALQRFKEGTSPSGAAVDKGGLLRSVLLPFLALEAETPNVEVSGDGPFRSAKARRSLFFEWIRYLLLELQHVQTSTDRGAILESIACIIESRNFSVGMLADDKEDDSRFSSVFGHILSYAIGELNKKGVYQNTLIFSGRLLAVAFFRVTGVASKLLRALPVNRFALERVAAEANWDQNQPLEWEQYQSRFPESLQAFCYQDARSYLRVLDAQTAMTDGDTAENEDDRYLVRQPEVEVEMSGNWLRRWQSDDSELFFSFCRSYHRQLAGLMSLQKAFNKTGSRLFFGGPGYAHLATCVHQKCLSLVHRDILSVTTLSSQKNFNPGETANVLSGSTAGKPRHLEAANRRCTAIVVDIVRAPSINNQVFGPMLGVHVKCLVKRTSLYDVQSVFCLLDWLDGVLSHIDSAELHTESLVDVSFVIEMIQMLLRDADHALALMRTIAFSYSNFAVLSSTMKNRTRFCEEILLDRRIFEKLFLSWSFTIRAYFLHLLVFRLARINDFSHPKDDPHGKAAVSIARLFNQRLDEIRRRHDELSPAISTDASSDADERSAEDQEDDVIANSLQKSRNRPASFVSTIRHTPSIRGVEASNTAKAERILGIGMPDPILAPKGEPKAQSRAAKWLRALGGKSSARTSKNKGGFAASPLPAVLESPTITNEPRNRTPRFDELDFLDEEDEDDEDDASSSGSGAIDKNVLGNKGSGLDDDLALTSAANNKSGSEFSFQARPMQDSTDRTQPASSGDNIAPDMSFDLQSPTSPHPPPGASLLNGRASPRHGTSSPRVSRAFSRRSSILPGPALDLVAQDDQPPVPPIPEHLRQGYAKSLHIYAIQSLREYEQTVQEHDEFFAAQADAANPQVPRLPISWPAMWSSE</sequence>
<feature type="compositionally biased region" description="Low complexity" evidence="1">
    <location>
        <begin position="968"/>
        <end position="979"/>
    </location>
</feature>
<feature type="compositionally biased region" description="Polar residues" evidence="1">
    <location>
        <begin position="947"/>
        <end position="967"/>
    </location>
</feature>
<feature type="compositionally biased region" description="Basic and acidic residues" evidence="1">
    <location>
        <begin position="1677"/>
        <end position="1686"/>
    </location>
</feature>
<dbReference type="Proteomes" id="UP000054845">
    <property type="component" value="Unassembled WGS sequence"/>
</dbReference>
<feature type="compositionally biased region" description="Low complexity" evidence="1">
    <location>
        <begin position="746"/>
        <end position="757"/>
    </location>
</feature>
<feature type="compositionally biased region" description="Basic and acidic residues" evidence="1">
    <location>
        <begin position="710"/>
        <end position="723"/>
    </location>
</feature>
<feature type="region of interest" description="Disordered" evidence="1">
    <location>
        <begin position="1549"/>
        <end position="1581"/>
    </location>
</feature>
<feature type="compositionally biased region" description="Polar residues" evidence="1">
    <location>
        <begin position="647"/>
        <end position="657"/>
    </location>
</feature>
<accession>A0A0P1BPQ0</accession>
<feature type="compositionally biased region" description="Polar residues" evidence="1">
    <location>
        <begin position="1729"/>
        <end position="1740"/>
    </location>
</feature>
<feature type="compositionally biased region" description="Acidic residues" evidence="1">
    <location>
        <begin position="1687"/>
        <end position="1701"/>
    </location>
</feature>
<reference evidence="2 3" key="1">
    <citation type="submission" date="2014-09" db="EMBL/GenBank/DDBJ databases">
        <authorList>
            <person name="Magalhaes I.L.F."/>
            <person name="Oliveira U."/>
            <person name="Santos F.R."/>
            <person name="Vidigal T.H.D.A."/>
            <person name="Brescovit A.D."/>
            <person name="Santos A.J."/>
        </authorList>
    </citation>
    <scope>NUCLEOTIDE SEQUENCE [LARGE SCALE GENOMIC DNA]</scope>
</reference>
<evidence type="ECO:0000256" key="1">
    <source>
        <dbReference type="SAM" id="MobiDB-lite"/>
    </source>
</evidence>
<feature type="compositionally biased region" description="Low complexity" evidence="1">
    <location>
        <begin position="234"/>
        <end position="251"/>
    </location>
</feature>
<feature type="compositionally biased region" description="Basic and acidic residues" evidence="1">
    <location>
        <begin position="72"/>
        <end position="82"/>
    </location>
</feature>
<feature type="compositionally biased region" description="Polar residues" evidence="1">
    <location>
        <begin position="797"/>
        <end position="808"/>
    </location>
</feature>
<evidence type="ECO:0000313" key="3">
    <source>
        <dbReference type="Proteomes" id="UP000054845"/>
    </source>
</evidence>
<feature type="compositionally biased region" description="Polar residues" evidence="1">
    <location>
        <begin position="524"/>
        <end position="534"/>
    </location>
</feature>
<feature type="compositionally biased region" description="Polar residues" evidence="1">
    <location>
        <begin position="184"/>
        <end position="196"/>
    </location>
</feature>
<organism evidence="2 3">
    <name type="scientific">Ceraceosorus bombacis</name>
    <dbReference type="NCBI Taxonomy" id="401625"/>
    <lineage>
        <taxon>Eukaryota</taxon>
        <taxon>Fungi</taxon>
        <taxon>Dikarya</taxon>
        <taxon>Basidiomycota</taxon>
        <taxon>Ustilaginomycotina</taxon>
        <taxon>Exobasidiomycetes</taxon>
        <taxon>Ceraceosorales</taxon>
        <taxon>Ceraceosoraceae</taxon>
        <taxon>Ceraceosorus</taxon>
    </lineage>
</organism>
<dbReference type="InterPro" id="IPR013887">
    <property type="entry name" value="UPF0592"/>
</dbReference>
<feature type="compositionally biased region" description="Polar residues" evidence="1">
    <location>
        <begin position="97"/>
        <end position="113"/>
    </location>
</feature>
<feature type="compositionally biased region" description="Low complexity" evidence="1">
    <location>
        <begin position="1"/>
        <end position="47"/>
    </location>
</feature>
<feature type="region of interest" description="Disordered" evidence="1">
    <location>
        <begin position="227"/>
        <end position="839"/>
    </location>
</feature>
<dbReference type="EMBL" id="CCYA01000270">
    <property type="protein sequence ID" value="CEH18400.1"/>
    <property type="molecule type" value="Genomic_DNA"/>
</dbReference>
<feature type="compositionally biased region" description="Polar residues" evidence="1">
    <location>
        <begin position="497"/>
        <end position="507"/>
    </location>
</feature>
<feature type="compositionally biased region" description="Low complexity" evidence="1">
    <location>
        <begin position="809"/>
        <end position="830"/>
    </location>
</feature>
<feature type="compositionally biased region" description="Polar residues" evidence="1">
    <location>
        <begin position="857"/>
        <end position="870"/>
    </location>
</feature>
<feature type="compositionally biased region" description="Polar residues" evidence="1">
    <location>
        <begin position="388"/>
        <end position="412"/>
    </location>
</feature>
<feature type="compositionally biased region" description="Polar residues" evidence="1">
    <location>
        <begin position="293"/>
        <end position="308"/>
    </location>
</feature>
<feature type="compositionally biased region" description="Low complexity" evidence="1">
    <location>
        <begin position="614"/>
        <end position="640"/>
    </location>
</feature>
<dbReference type="Pfam" id="PF08578">
    <property type="entry name" value="DUF1765"/>
    <property type="match status" value="1"/>
</dbReference>
<feature type="compositionally biased region" description="Polar residues" evidence="1">
    <location>
        <begin position="52"/>
        <end position="62"/>
    </location>
</feature>
<name>A0A0P1BPQ0_9BASI</name>
<dbReference type="OrthoDB" id="296767at2759"/>